<organism evidence="3 4">
    <name type="scientific">Tetradesmus obliquus</name>
    <name type="common">Green alga</name>
    <name type="synonym">Acutodesmus obliquus</name>
    <dbReference type="NCBI Taxonomy" id="3088"/>
    <lineage>
        <taxon>Eukaryota</taxon>
        <taxon>Viridiplantae</taxon>
        <taxon>Chlorophyta</taxon>
        <taxon>core chlorophytes</taxon>
        <taxon>Chlorophyceae</taxon>
        <taxon>CS clade</taxon>
        <taxon>Sphaeropleales</taxon>
        <taxon>Scenedesmaceae</taxon>
        <taxon>Tetradesmus</taxon>
    </lineage>
</organism>
<dbReference type="Gene3D" id="3.40.630.30">
    <property type="match status" value="1"/>
</dbReference>
<protein>
    <recommendedName>
        <fullName evidence="2">N-acetyltransferase domain-containing protein</fullName>
    </recommendedName>
</protein>
<reference evidence="3 4" key="1">
    <citation type="submission" date="2016-10" db="EMBL/GenBank/DDBJ databases">
        <authorList>
            <person name="Cai Z."/>
        </authorList>
    </citation>
    <scope>NUCLEOTIDE SEQUENCE [LARGE SCALE GENOMIC DNA]</scope>
</reference>
<dbReference type="GO" id="GO:0016747">
    <property type="term" value="F:acyltransferase activity, transferring groups other than amino-acyl groups"/>
    <property type="evidence" value="ECO:0007669"/>
    <property type="project" value="InterPro"/>
</dbReference>
<feature type="domain" description="N-acetyltransferase" evidence="2">
    <location>
        <begin position="288"/>
        <end position="421"/>
    </location>
</feature>
<sequence length="421" mass="45368">MRRRSCTADQRRGGGSGSGSSSGSSNGSSSSCSSSSSSRGHGTGVYLQQELLQLRRLMIQAAVPADWELRWGDDESAWDIAGLPEALEKPGEAGVCYHICLPVKDMPAMPVRRAFITALARELGQPAPEFPSSDGCSDEEEYDEDDYEDRSAAHACGDSTYIGDWREVSSALLWGSGDWNPSKTRASVWLTMRNHHGSVQERRWVEDAVMAALLDGAVGMQWDTHLTCKEAGSAQERVRVFAVPRNTFTVGQWPGCCSGSSGGSSVGGRGGSSGNGNGGGNATAAGLPLWWCVRTQPEHGIDGDGYGMPLASWSVSLHTRAADGSYSLVARANGTFCPYAEPSDTYFAGGLHVELLEVRSDCRGKKYGKALLQLVEKAAMDFFGPNSMVYIYAYGHWFYETQGYTKVGMDDFYKIVCPPAH</sequence>
<dbReference type="PROSITE" id="PS51257">
    <property type="entry name" value="PROKAR_LIPOPROTEIN"/>
    <property type="match status" value="1"/>
</dbReference>
<dbReference type="AlphaFoldDB" id="A0A383WC44"/>
<proteinExistence type="predicted"/>
<dbReference type="SUPFAM" id="SSF55729">
    <property type="entry name" value="Acyl-CoA N-acyltransferases (Nat)"/>
    <property type="match status" value="1"/>
</dbReference>
<dbReference type="Pfam" id="PF00583">
    <property type="entry name" value="Acetyltransf_1"/>
    <property type="match status" value="1"/>
</dbReference>
<feature type="region of interest" description="Disordered" evidence="1">
    <location>
        <begin position="1"/>
        <end position="41"/>
    </location>
</feature>
<accession>A0A383WC44</accession>
<dbReference type="Proteomes" id="UP000256970">
    <property type="component" value="Unassembled WGS sequence"/>
</dbReference>
<dbReference type="InterPro" id="IPR016181">
    <property type="entry name" value="Acyl_CoA_acyltransferase"/>
</dbReference>
<dbReference type="PROSITE" id="PS51186">
    <property type="entry name" value="GNAT"/>
    <property type="match status" value="1"/>
</dbReference>
<gene>
    <name evidence="3" type="ORF">BQ4739_LOCUS14928</name>
</gene>
<evidence type="ECO:0000259" key="2">
    <source>
        <dbReference type="PROSITE" id="PS51186"/>
    </source>
</evidence>
<dbReference type="EMBL" id="FNXT01001218">
    <property type="protein sequence ID" value="SZX74604.1"/>
    <property type="molecule type" value="Genomic_DNA"/>
</dbReference>
<evidence type="ECO:0000313" key="3">
    <source>
        <dbReference type="EMBL" id="SZX74604.1"/>
    </source>
</evidence>
<keyword evidence="4" id="KW-1185">Reference proteome</keyword>
<name>A0A383WC44_TETOB</name>
<dbReference type="InterPro" id="IPR000182">
    <property type="entry name" value="GNAT_dom"/>
</dbReference>
<evidence type="ECO:0000256" key="1">
    <source>
        <dbReference type="SAM" id="MobiDB-lite"/>
    </source>
</evidence>
<feature type="compositionally biased region" description="Low complexity" evidence="1">
    <location>
        <begin position="21"/>
        <end position="40"/>
    </location>
</feature>
<evidence type="ECO:0000313" key="4">
    <source>
        <dbReference type="Proteomes" id="UP000256970"/>
    </source>
</evidence>